<dbReference type="InterPro" id="IPR004322">
    <property type="entry name" value="Plasmid_replicase_bac"/>
</dbReference>
<accession>A0A850Q9I1</accession>
<gene>
    <name evidence="2" type="ORF">HV832_00110</name>
</gene>
<dbReference type="AlphaFoldDB" id="A0A850Q9I1"/>
<dbReference type="Pfam" id="PF08708">
    <property type="entry name" value="PriCT_1"/>
    <property type="match status" value="1"/>
</dbReference>
<name>A0A850Q9I1_9BURK</name>
<dbReference type="InterPro" id="IPR014820">
    <property type="entry name" value="PriCT_1"/>
</dbReference>
<reference evidence="2 3" key="1">
    <citation type="submission" date="2020-06" db="EMBL/GenBank/DDBJ databases">
        <authorList>
            <person name="Qiu C."/>
            <person name="Liu Z."/>
        </authorList>
    </citation>
    <scope>NUCLEOTIDE SEQUENCE [LARGE SCALE GENOMIC DNA]</scope>
    <source>
        <strain evidence="2 3">EM 1</strain>
    </source>
</reference>
<feature type="domain" description="Primase C-terminal 1" evidence="1">
    <location>
        <begin position="174"/>
        <end position="237"/>
    </location>
</feature>
<evidence type="ECO:0000313" key="2">
    <source>
        <dbReference type="EMBL" id="NVO76231.1"/>
    </source>
</evidence>
<organism evidence="2 3">
    <name type="scientific">Undibacterium oligocarboniphilum</name>
    <dbReference type="NCBI Taxonomy" id="666702"/>
    <lineage>
        <taxon>Bacteria</taxon>
        <taxon>Pseudomonadati</taxon>
        <taxon>Pseudomonadota</taxon>
        <taxon>Betaproteobacteria</taxon>
        <taxon>Burkholderiales</taxon>
        <taxon>Oxalobacteraceae</taxon>
        <taxon>Undibacterium</taxon>
    </lineage>
</organism>
<sequence>MSQQLEEFYSHLNEAVMTTNDFAEGIKFRKREKVDQFAYCGLNQMYKRYLSFDLDIPGSAYRFDDLNLPTPTIITINPTNAHCHYLYHLKTPVAYHHNSRTGPQDYFEAIQNEMESRLRADTAYNHTITKNPLNDRWRVQTFPTSYDLADFLEYIDLPKRGTVRKLPDNLLIKGRNDELFHTLRLWAYIAVHNFADCDRWDMAVFAEAMEINILFDKPLPMSEIKSTAKSVSRGVWRYRHQLGNHTPKVLKFTDETATQRMSMGADYTNAVRVKKSLATLQRVKDELQKSGHVKVTISQLVEHTRMNIKTVRKYFSQLS</sequence>
<evidence type="ECO:0000259" key="1">
    <source>
        <dbReference type="Pfam" id="PF08708"/>
    </source>
</evidence>
<comment type="caution">
    <text evidence="2">The sequence shown here is derived from an EMBL/GenBank/DDBJ whole genome shotgun (WGS) entry which is preliminary data.</text>
</comment>
<dbReference type="EMBL" id="JABXYJ010000001">
    <property type="protein sequence ID" value="NVO76231.1"/>
    <property type="molecule type" value="Genomic_DNA"/>
</dbReference>
<evidence type="ECO:0000313" key="3">
    <source>
        <dbReference type="Proteomes" id="UP000588051"/>
    </source>
</evidence>
<dbReference type="Proteomes" id="UP000588051">
    <property type="component" value="Unassembled WGS sequence"/>
</dbReference>
<dbReference type="RefSeq" id="WP_176801528.1">
    <property type="nucleotide sequence ID" value="NZ_JABXYJ010000001.1"/>
</dbReference>
<proteinExistence type="predicted"/>
<keyword evidence="3" id="KW-1185">Reference proteome</keyword>
<dbReference type="Pfam" id="PF03090">
    <property type="entry name" value="Replicase"/>
    <property type="match status" value="1"/>
</dbReference>
<protein>
    <submittedName>
        <fullName evidence="2">Replication initiation protein</fullName>
    </submittedName>
</protein>
<dbReference type="Gene3D" id="1.10.340.50">
    <property type="match status" value="1"/>
</dbReference>